<name>A0ABV6BQ94_9FLAO</name>
<dbReference type="Proteomes" id="UP001589734">
    <property type="component" value="Unassembled WGS sequence"/>
</dbReference>
<accession>A0ABV6BQ94</accession>
<evidence type="ECO:0000313" key="2">
    <source>
        <dbReference type="Proteomes" id="UP001589734"/>
    </source>
</evidence>
<gene>
    <name evidence="1" type="ORF">ACFFLS_11315</name>
</gene>
<protein>
    <submittedName>
        <fullName evidence="1">Uncharacterized protein</fullName>
    </submittedName>
</protein>
<sequence>MGSSQTKKEYFRIWNDNIKQIEDCIEDNKGAIIDLKNKNVNNYVESELQKWFYKKDIVKLLNEEYDYYNKIIAQIHSNDVMFKQGKTKNMMDYDNNKVTYLSNQIRIMRSDMQNYIDVIEVKPKQKPKSKKK</sequence>
<proteinExistence type="predicted"/>
<comment type="caution">
    <text evidence="1">The sequence shown here is derived from an EMBL/GenBank/DDBJ whole genome shotgun (WGS) entry which is preliminary data.</text>
</comment>
<keyword evidence="2" id="KW-1185">Reference proteome</keyword>
<reference evidence="1 2" key="1">
    <citation type="submission" date="2024-09" db="EMBL/GenBank/DDBJ databases">
        <authorList>
            <person name="Sun Q."/>
            <person name="Mori K."/>
        </authorList>
    </citation>
    <scope>NUCLEOTIDE SEQUENCE [LARGE SCALE GENOMIC DNA]</scope>
    <source>
        <strain evidence="1 2">CGMCC 1.12926</strain>
    </source>
</reference>
<dbReference type="EMBL" id="JBHLYW010000008">
    <property type="protein sequence ID" value="MFC0077630.1"/>
    <property type="molecule type" value="Genomic_DNA"/>
</dbReference>
<evidence type="ECO:0000313" key="1">
    <source>
        <dbReference type="EMBL" id="MFC0077630.1"/>
    </source>
</evidence>
<organism evidence="1 2">
    <name type="scientific">Flavobacterium procerum</name>
    <dbReference type="NCBI Taxonomy" id="1455569"/>
    <lineage>
        <taxon>Bacteria</taxon>
        <taxon>Pseudomonadati</taxon>
        <taxon>Bacteroidota</taxon>
        <taxon>Flavobacteriia</taxon>
        <taxon>Flavobacteriales</taxon>
        <taxon>Flavobacteriaceae</taxon>
        <taxon>Flavobacterium</taxon>
    </lineage>
</organism>
<dbReference type="RefSeq" id="WP_379684819.1">
    <property type="nucleotide sequence ID" value="NZ_JBHLYW010000008.1"/>
</dbReference>